<organism evidence="2">
    <name type="scientific">viral metagenome</name>
    <dbReference type="NCBI Taxonomy" id="1070528"/>
    <lineage>
        <taxon>unclassified sequences</taxon>
        <taxon>metagenomes</taxon>
        <taxon>organismal metagenomes</taxon>
    </lineage>
</organism>
<name>A0A6M3J079_9ZZZZ</name>
<dbReference type="EMBL" id="MT141487">
    <property type="protein sequence ID" value="QJA63004.1"/>
    <property type="molecule type" value="Genomic_DNA"/>
</dbReference>
<proteinExistence type="predicted"/>
<keyword evidence="1" id="KW-0812">Transmembrane</keyword>
<keyword evidence="1" id="KW-0472">Membrane</keyword>
<evidence type="ECO:0000256" key="1">
    <source>
        <dbReference type="SAM" id="Phobius"/>
    </source>
</evidence>
<reference evidence="2" key="1">
    <citation type="submission" date="2020-03" db="EMBL/GenBank/DDBJ databases">
        <title>The deep terrestrial virosphere.</title>
        <authorList>
            <person name="Holmfeldt K."/>
            <person name="Nilsson E."/>
            <person name="Simone D."/>
            <person name="Lopez-Fernandez M."/>
            <person name="Wu X."/>
            <person name="de Brujin I."/>
            <person name="Lundin D."/>
            <person name="Andersson A."/>
            <person name="Bertilsson S."/>
            <person name="Dopson M."/>
        </authorList>
    </citation>
    <scope>NUCLEOTIDE SEQUENCE</scope>
    <source>
        <strain evidence="3">MM415A00270</strain>
        <strain evidence="2">MM415B00672</strain>
    </source>
</reference>
<protein>
    <submittedName>
        <fullName evidence="2">Uncharacterized protein</fullName>
    </submittedName>
</protein>
<dbReference type="AlphaFoldDB" id="A0A6M3J079"/>
<gene>
    <name evidence="3" type="ORF">MM415A00270_0037</name>
    <name evidence="2" type="ORF">MM415B00672_0022</name>
</gene>
<dbReference type="EMBL" id="MT142514">
    <property type="protein sequence ID" value="QJA83629.1"/>
    <property type="molecule type" value="Genomic_DNA"/>
</dbReference>
<accession>A0A6M3J079</accession>
<sequence>MDGKKFWLSKTFWLNVLAIIALIVQSQTGYVISPEAQVSILGVLNVILRFITKAPISWS</sequence>
<keyword evidence="1" id="KW-1133">Transmembrane helix</keyword>
<evidence type="ECO:0000313" key="3">
    <source>
        <dbReference type="EMBL" id="QJA83629.1"/>
    </source>
</evidence>
<feature type="transmembrane region" description="Helical" evidence="1">
    <location>
        <begin position="12"/>
        <end position="32"/>
    </location>
</feature>
<evidence type="ECO:0000313" key="2">
    <source>
        <dbReference type="EMBL" id="QJA63004.1"/>
    </source>
</evidence>